<dbReference type="GO" id="GO:0005576">
    <property type="term" value="C:extracellular region"/>
    <property type="evidence" value="ECO:0007669"/>
    <property type="project" value="UniProtKB-SubCell"/>
</dbReference>
<evidence type="ECO:0000256" key="10">
    <source>
        <dbReference type="ARBA" id="ARBA00038429"/>
    </source>
</evidence>
<dbReference type="InterPro" id="IPR050887">
    <property type="entry name" value="Beta-mannosidase_GH2"/>
</dbReference>
<comment type="subunit">
    <text evidence="4">Homodimer.</text>
</comment>
<comment type="caution">
    <text evidence="17">The sequence shown here is derived from an EMBL/GenBank/DDBJ whole genome shotgun (WGS) entry which is preliminary data.</text>
</comment>
<keyword evidence="9" id="KW-0326">Glycosidase</keyword>
<feature type="domain" description="Glycoside hydrolase family 2 immunoglobulin-like beta-sandwich" evidence="13">
    <location>
        <begin position="192"/>
        <end position="288"/>
    </location>
</feature>
<dbReference type="EC" id="3.2.1.25" evidence="5"/>
<evidence type="ECO:0000259" key="15">
    <source>
        <dbReference type="Pfam" id="PF17786"/>
    </source>
</evidence>
<evidence type="ECO:0000259" key="14">
    <source>
        <dbReference type="Pfam" id="PF17753"/>
    </source>
</evidence>
<feature type="domain" description="Beta-mannosidase Ig-fold" evidence="14">
    <location>
        <begin position="732"/>
        <end position="808"/>
    </location>
</feature>
<dbReference type="GO" id="GO:0005975">
    <property type="term" value="P:carbohydrate metabolic process"/>
    <property type="evidence" value="ECO:0007669"/>
    <property type="project" value="InterPro"/>
</dbReference>
<keyword evidence="8" id="KW-0325">Glycoprotein</keyword>
<dbReference type="Pfam" id="PF17786">
    <property type="entry name" value="Mannosidase_ig"/>
    <property type="match status" value="1"/>
</dbReference>
<dbReference type="Pfam" id="PF00703">
    <property type="entry name" value="Glyco_hydro_2"/>
    <property type="match status" value="1"/>
</dbReference>
<dbReference type="Gene3D" id="2.60.40.10">
    <property type="entry name" value="Immunoglobulins"/>
    <property type="match status" value="2"/>
</dbReference>
<evidence type="ECO:0000256" key="9">
    <source>
        <dbReference type="ARBA" id="ARBA00023295"/>
    </source>
</evidence>
<dbReference type="SUPFAM" id="SSF49303">
    <property type="entry name" value="beta-Galactosidase/glucuronidase domain"/>
    <property type="match status" value="3"/>
</dbReference>
<dbReference type="InterPro" id="IPR036156">
    <property type="entry name" value="Beta-gal/glucu_dom_sf"/>
</dbReference>
<evidence type="ECO:0000256" key="2">
    <source>
        <dbReference type="ARBA" id="ARBA00004613"/>
    </source>
</evidence>
<dbReference type="Pfam" id="PF17753">
    <property type="entry name" value="Ig_mannosidase"/>
    <property type="match status" value="1"/>
</dbReference>
<evidence type="ECO:0000256" key="3">
    <source>
        <dbReference type="ARBA" id="ARBA00004740"/>
    </source>
</evidence>
<evidence type="ECO:0000256" key="7">
    <source>
        <dbReference type="ARBA" id="ARBA00022801"/>
    </source>
</evidence>
<keyword evidence="6" id="KW-0964">Secreted</keyword>
<name>A0A2T3MTS8_9GAMM</name>
<dbReference type="Gene3D" id="2.60.120.260">
    <property type="entry name" value="Galactose-binding domain-like"/>
    <property type="match status" value="1"/>
</dbReference>
<evidence type="ECO:0000256" key="11">
    <source>
        <dbReference type="ARBA" id="ARBA00041069"/>
    </source>
</evidence>
<evidence type="ECO:0000256" key="12">
    <source>
        <dbReference type="ARBA" id="ARBA00041614"/>
    </source>
</evidence>
<feature type="domain" description="Beta-mannosidase-like galactose-binding" evidence="16">
    <location>
        <begin position="20"/>
        <end position="181"/>
    </location>
</feature>
<dbReference type="InterPro" id="IPR013783">
    <property type="entry name" value="Ig-like_fold"/>
</dbReference>
<dbReference type="InterPro" id="IPR006102">
    <property type="entry name" value="Ig-like_GH2"/>
</dbReference>
<dbReference type="SUPFAM" id="SSF51445">
    <property type="entry name" value="(Trans)glycosidases"/>
    <property type="match status" value="1"/>
</dbReference>
<dbReference type="EMBL" id="PYMC01000017">
    <property type="protein sequence ID" value="PSW02659.1"/>
    <property type="molecule type" value="Genomic_DNA"/>
</dbReference>
<dbReference type="GO" id="GO:0006516">
    <property type="term" value="P:glycoprotein catabolic process"/>
    <property type="evidence" value="ECO:0007669"/>
    <property type="project" value="TreeGrafter"/>
</dbReference>
<dbReference type="InterPro" id="IPR041447">
    <property type="entry name" value="Mannosidase_ig"/>
</dbReference>
<dbReference type="InterPro" id="IPR054593">
    <property type="entry name" value="Beta-mannosidase-like_N2"/>
</dbReference>
<dbReference type="InterPro" id="IPR017853">
    <property type="entry name" value="GH"/>
</dbReference>
<evidence type="ECO:0000313" key="17">
    <source>
        <dbReference type="EMBL" id="PSW02659.1"/>
    </source>
</evidence>
<comment type="catalytic activity">
    <reaction evidence="1">
        <text>Hydrolysis of terminal, non-reducing beta-D-mannose residues in beta-D-mannosides.</text>
        <dbReference type="EC" id="3.2.1.25"/>
    </reaction>
</comment>
<dbReference type="InterPro" id="IPR041625">
    <property type="entry name" value="Beta-mannosidase_Ig"/>
</dbReference>
<organism evidence="17 18">
    <name type="scientific">Photobacterium lipolyticum</name>
    <dbReference type="NCBI Taxonomy" id="266810"/>
    <lineage>
        <taxon>Bacteria</taxon>
        <taxon>Pseudomonadati</taxon>
        <taxon>Pseudomonadota</taxon>
        <taxon>Gammaproteobacteria</taxon>
        <taxon>Vibrionales</taxon>
        <taxon>Vibrionaceae</taxon>
        <taxon>Photobacterium</taxon>
    </lineage>
</organism>
<dbReference type="GO" id="GO:0004567">
    <property type="term" value="F:beta-mannosidase activity"/>
    <property type="evidence" value="ECO:0007669"/>
    <property type="project" value="UniProtKB-EC"/>
</dbReference>
<evidence type="ECO:0000256" key="1">
    <source>
        <dbReference type="ARBA" id="ARBA00000829"/>
    </source>
</evidence>
<gene>
    <name evidence="17" type="ORF">C9I89_18535</name>
</gene>
<dbReference type="OrthoDB" id="9758603at2"/>
<dbReference type="RefSeq" id="WP_107284810.1">
    <property type="nucleotide sequence ID" value="NZ_PYMC01000017.1"/>
</dbReference>
<comment type="subcellular location">
    <subcellularLocation>
        <location evidence="2">Secreted</location>
    </subcellularLocation>
</comment>
<dbReference type="Gene3D" id="3.20.20.80">
    <property type="entry name" value="Glycosidases"/>
    <property type="match status" value="1"/>
</dbReference>
<keyword evidence="7" id="KW-0378">Hydrolase</keyword>
<comment type="pathway">
    <text evidence="3">Glycan metabolism; N-glycan degradation.</text>
</comment>
<comment type="similarity">
    <text evidence="10">Belongs to the glycosyl hydrolase 2 family. Beta-mannosidase B subfamily.</text>
</comment>
<evidence type="ECO:0000259" key="16">
    <source>
        <dbReference type="Pfam" id="PF22666"/>
    </source>
</evidence>
<dbReference type="Proteomes" id="UP000240904">
    <property type="component" value="Unassembled WGS sequence"/>
</dbReference>
<proteinExistence type="inferred from homology"/>
<reference evidence="17 18" key="1">
    <citation type="submission" date="2018-03" db="EMBL/GenBank/DDBJ databases">
        <title>Whole genome sequencing of Histamine producing bacteria.</title>
        <authorList>
            <person name="Butler K."/>
        </authorList>
    </citation>
    <scope>NUCLEOTIDE SEQUENCE [LARGE SCALE GENOMIC DNA]</scope>
    <source>
        <strain evidence="17 18">DSM 16190</strain>
    </source>
</reference>
<dbReference type="SUPFAM" id="SSF49785">
    <property type="entry name" value="Galactose-binding domain-like"/>
    <property type="match status" value="1"/>
</dbReference>
<feature type="domain" description="Mannosidase Ig/CBM-like" evidence="15">
    <location>
        <begin position="645"/>
        <end position="728"/>
    </location>
</feature>
<dbReference type="AlphaFoldDB" id="A0A2T3MTS8"/>
<keyword evidence="18" id="KW-1185">Reference proteome</keyword>
<dbReference type="InterPro" id="IPR008979">
    <property type="entry name" value="Galactose-bd-like_sf"/>
</dbReference>
<evidence type="ECO:0000259" key="13">
    <source>
        <dbReference type="Pfam" id="PF00703"/>
    </source>
</evidence>
<dbReference type="PANTHER" id="PTHR43730:SF1">
    <property type="entry name" value="BETA-MANNOSIDASE"/>
    <property type="match status" value="1"/>
</dbReference>
<evidence type="ECO:0000256" key="5">
    <source>
        <dbReference type="ARBA" id="ARBA00012754"/>
    </source>
</evidence>
<evidence type="ECO:0000256" key="8">
    <source>
        <dbReference type="ARBA" id="ARBA00023180"/>
    </source>
</evidence>
<dbReference type="PANTHER" id="PTHR43730">
    <property type="entry name" value="BETA-MANNOSIDASE"/>
    <property type="match status" value="1"/>
</dbReference>
<protein>
    <recommendedName>
        <fullName evidence="11">Beta-mannosidase B</fullName>
        <ecNumber evidence="5">3.2.1.25</ecNumber>
    </recommendedName>
    <alternativeName>
        <fullName evidence="12">Mannanase B</fullName>
    </alternativeName>
</protein>
<evidence type="ECO:0000313" key="18">
    <source>
        <dbReference type="Proteomes" id="UP000240904"/>
    </source>
</evidence>
<dbReference type="FunFam" id="3.20.20.80:FF:000050">
    <property type="entry name" value="Beta-mannosidase B"/>
    <property type="match status" value="1"/>
</dbReference>
<sequence length="812" mass="93783">MAISLNGQWLLTCVQRSSISDIPVSLPGDVHSALLSAGIICDPYWAINEAKVQWVSQCDWVVYRSFELTADELACNAMDLVLDNLDTVAEIRINGHTVADFSNMFLRHKVDILPCLLVGVNRIEIVLHRADLAAQSRAEKLPFPVPWAEGNNQIPHMNTIRKTQCHAGWDWGICLSVMGVYGDIELQPIQHVRISHVSTRQKWQEWRCEVEVTVHYEAVANSGLASVSVTFDDQTYHLTLDRTAKQATVLFRIDHPKRWWPAGYGKQRLYELEVIADGHQIHKKIGLRKLELCTDDDDIGQSMVFKVNDVPISAKGANWIPMDALPSRMNNQRYRQLLEDAVAANMNMLRVWGGGMYEKDIFYQLCDELGLLVWQDLMFACALYPATPDFIAEVQEEVQWQVRRLKDHPSLALWCGDNEVIGAIGWYPESRQNREKYVVNYERLNRALAEVVNIEDPARRFWASSPCNGELDFGDAWHDDRRGDMHYWDVWHSGKDLDAYRKVKPRFCSEFGFQSWPSLPSVRTFVPEKDWNITSPSFESHQKNSRGNSIITEMFTRYFRFPIGFANMLYLSQVQQALAIKTASEFWRAHKPVNRGILYWQLNDCWPVSSWSSLEYSGRWKQLHYHVRRFFAPQLAAFVPNDKGIDLHLINDSRKSAELKGEVVWQSWQGEILYREPVNTYLEPDENVVTWQWLAEDLERHEADGFFHVHLTSGQEVIENTYLPLRPKQCELVEPDLRYEVAEIHGQLFVMLSCSKPAFFVHLEYAGDGRFDNSSFTLVPEHQKQVKYLGPATYDELVAGLTIYHLYQSYQA</sequence>
<accession>A0A2T3MTS8</accession>
<evidence type="ECO:0000256" key="4">
    <source>
        <dbReference type="ARBA" id="ARBA00011738"/>
    </source>
</evidence>
<evidence type="ECO:0000256" key="6">
    <source>
        <dbReference type="ARBA" id="ARBA00022525"/>
    </source>
</evidence>
<dbReference type="Pfam" id="PF22666">
    <property type="entry name" value="Glyco_hydro_2_N2"/>
    <property type="match status" value="1"/>
</dbReference>